<evidence type="ECO:0000256" key="1">
    <source>
        <dbReference type="ARBA" id="ARBA00004196"/>
    </source>
</evidence>
<name>A0ABV6UR72_9ACTN</name>
<feature type="domain" description="Imelysin-like" evidence="5">
    <location>
        <begin position="150"/>
        <end position="355"/>
    </location>
</feature>
<accession>A0ABV6UR72</accession>
<comment type="caution">
    <text evidence="6">The sequence shown here is derived from an EMBL/GenBank/DDBJ whole genome shotgun (WGS) entry which is preliminary data.</text>
</comment>
<keyword evidence="7" id="KW-1185">Reference proteome</keyword>
<dbReference type="Pfam" id="PF09375">
    <property type="entry name" value="Peptidase_M75"/>
    <property type="match status" value="1"/>
</dbReference>
<evidence type="ECO:0000256" key="2">
    <source>
        <dbReference type="ARBA" id="ARBA00005989"/>
    </source>
</evidence>
<dbReference type="Gene3D" id="1.20.1420.20">
    <property type="entry name" value="M75 peptidase, HXXE motif"/>
    <property type="match status" value="1"/>
</dbReference>
<keyword evidence="6" id="KW-0449">Lipoprotein</keyword>
<dbReference type="InterPro" id="IPR038352">
    <property type="entry name" value="Imelysin_sf"/>
</dbReference>
<dbReference type="PANTHER" id="PTHR39192">
    <property type="entry name" value="IRON UPTAKE SYSTEM COMPONENT EFEO"/>
    <property type="match status" value="1"/>
</dbReference>
<sequence>MRRPPLRAAAAALTAATVIALLGVAVSDAADAPAAPVITVSESGCGAEWAAATDGHAGHLVLRLSDTARDPAEVYLIAPGSGDVYAEVLSLLPGVPRTLSTTLDGGSYALRCVFTDGQVRTSPSRTLSGTVADAVAGVPPLPDLDLGAPVTAYRAYVTAALPGLLAASRRLDADLAAGDLARARADWLPAHLDYERLGAAYNSFGDFDGAIDGTADGLPGGTADPSWTGFHRIEYGLWHGQGAAVLRPLGSGLVKDVQDMIADFPSADTDPGDLPLRSHEILENALQFQLTGASDYGSGTALATLQANVQGTRAVLGTLTALITPRDPALLPAVDAGLSALDADLAACRTAPGGPSDGSPTDGWTAPAALSLTQRQWLDSALGGLLEQLSTVPDLLQGRPSA</sequence>
<dbReference type="InterPro" id="IPR050894">
    <property type="entry name" value="EfeM/EfeO_iron_uptake"/>
</dbReference>
<evidence type="ECO:0000313" key="6">
    <source>
        <dbReference type="EMBL" id="MFC1403939.1"/>
    </source>
</evidence>
<keyword evidence="3 4" id="KW-0732">Signal</keyword>
<evidence type="ECO:0000259" key="5">
    <source>
        <dbReference type="Pfam" id="PF09375"/>
    </source>
</evidence>
<dbReference type="RefSeq" id="WP_051725121.1">
    <property type="nucleotide sequence ID" value="NZ_JBHEZZ010000012.1"/>
</dbReference>
<dbReference type="Proteomes" id="UP001592528">
    <property type="component" value="Unassembled WGS sequence"/>
</dbReference>
<comment type="similarity">
    <text evidence="2">Belongs to the EfeM/EfeO family.</text>
</comment>
<evidence type="ECO:0000313" key="7">
    <source>
        <dbReference type="Proteomes" id="UP001592528"/>
    </source>
</evidence>
<dbReference type="CDD" id="cd14656">
    <property type="entry name" value="Imelysin-like_EfeO"/>
    <property type="match status" value="1"/>
</dbReference>
<evidence type="ECO:0000256" key="4">
    <source>
        <dbReference type="SAM" id="SignalP"/>
    </source>
</evidence>
<gene>
    <name evidence="6" type="ORF">ACEZDJ_21840</name>
</gene>
<dbReference type="InterPro" id="IPR018976">
    <property type="entry name" value="Imelysin-like"/>
</dbReference>
<protein>
    <submittedName>
        <fullName evidence="6">EfeM/EfeO family lipoprotein</fullName>
    </submittedName>
</protein>
<feature type="signal peptide" evidence="4">
    <location>
        <begin position="1"/>
        <end position="29"/>
    </location>
</feature>
<dbReference type="InterPro" id="IPR034981">
    <property type="entry name" value="Imelysin-like_EfeO/Algp7"/>
</dbReference>
<feature type="chain" id="PRO_5046358816" evidence="4">
    <location>
        <begin position="30"/>
        <end position="402"/>
    </location>
</feature>
<reference evidence="6 7" key="1">
    <citation type="submission" date="2024-09" db="EMBL/GenBank/DDBJ databases">
        <authorList>
            <person name="Lee S.D."/>
        </authorList>
    </citation>
    <scope>NUCLEOTIDE SEQUENCE [LARGE SCALE GENOMIC DNA]</scope>
    <source>
        <strain evidence="6 7">N1-5</strain>
    </source>
</reference>
<comment type="subcellular location">
    <subcellularLocation>
        <location evidence="1">Cell envelope</location>
    </subcellularLocation>
</comment>
<organism evidence="6 7">
    <name type="scientific">Streptacidiphilus cavernicola</name>
    <dbReference type="NCBI Taxonomy" id="3342716"/>
    <lineage>
        <taxon>Bacteria</taxon>
        <taxon>Bacillati</taxon>
        <taxon>Actinomycetota</taxon>
        <taxon>Actinomycetes</taxon>
        <taxon>Kitasatosporales</taxon>
        <taxon>Streptomycetaceae</taxon>
        <taxon>Streptacidiphilus</taxon>
    </lineage>
</organism>
<evidence type="ECO:0000256" key="3">
    <source>
        <dbReference type="ARBA" id="ARBA00022729"/>
    </source>
</evidence>
<proteinExistence type="inferred from homology"/>
<dbReference type="EMBL" id="JBHEZZ010000012">
    <property type="protein sequence ID" value="MFC1403939.1"/>
    <property type="molecule type" value="Genomic_DNA"/>
</dbReference>
<dbReference type="PANTHER" id="PTHR39192:SF1">
    <property type="entry name" value="IRON UPTAKE SYSTEM COMPONENT EFEO"/>
    <property type="match status" value="1"/>
</dbReference>